<dbReference type="Proteomes" id="UP001374535">
    <property type="component" value="Chromosome 11"/>
</dbReference>
<proteinExistence type="predicted"/>
<organism evidence="1 2">
    <name type="scientific">Vigna mungo</name>
    <name type="common">Black gram</name>
    <name type="synonym">Phaseolus mungo</name>
    <dbReference type="NCBI Taxonomy" id="3915"/>
    <lineage>
        <taxon>Eukaryota</taxon>
        <taxon>Viridiplantae</taxon>
        <taxon>Streptophyta</taxon>
        <taxon>Embryophyta</taxon>
        <taxon>Tracheophyta</taxon>
        <taxon>Spermatophyta</taxon>
        <taxon>Magnoliopsida</taxon>
        <taxon>eudicotyledons</taxon>
        <taxon>Gunneridae</taxon>
        <taxon>Pentapetalae</taxon>
        <taxon>rosids</taxon>
        <taxon>fabids</taxon>
        <taxon>Fabales</taxon>
        <taxon>Fabaceae</taxon>
        <taxon>Papilionoideae</taxon>
        <taxon>50 kb inversion clade</taxon>
        <taxon>NPAAA clade</taxon>
        <taxon>indigoferoid/millettioid clade</taxon>
        <taxon>Phaseoleae</taxon>
        <taxon>Vigna</taxon>
    </lineage>
</organism>
<sequence>FPKAQSHLANFKISKSPVSAGSFKISKAQSHLTISNFKSPVSSDNFKFQKPSFAWPISPVSTLAHQAQFPYWPISPISMLAHKPVSPGPISPISMLAHKPSSYTGP</sequence>
<evidence type="ECO:0000313" key="2">
    <source>
        <dbReference type="Proteomes" id="UP001374535"/>
    </source>
</evidence>
<name>A0AAQ3MGA0_VIGMU</name>
<accession>A0AAQ3MGA0</accession>
<reference evidence="1 2" key="1">
    <citation type="journal article" date="2023" name="Life. Sci Alliance">
        <title>Evolutionary insights into 3D genome organization and epigenetic landscape of Vigna mungo.</title>
        <authorList>
            <person name="Junaid A."/>
            <person name="Singh B."/>
            <person name="Bhatia S."/>
        </authorList>
    </citation>
    <scope>NUCLEOTIDE SEQUENCE [LARGE SCALE GENOMIC DNA]</scope>
    <source>
        <strain evidence="1">Urdbean</strain>
    </source>
</reference>
<dbReference type="AlphaFoldDB" id="A0AAQ3MGA0"/>
<dbReference type="EMBL" id="CP144690">
    <property type="protein sequence ID" value="WVY90365.1"/>
    <property type="molecule type" value="Genomic_DNA"/>
</dbReference>
<evidence type="ECO:0000313" key="1">
    <source>
        <dbReference type="EMBL" id="WVY90365.1"/>
    </source>
</evidence>
<protein>
    <submittedName>
        <fullName evidence="1">Uncharacterized protein</fullName>
    </submittedName>
</protein>
<keyword evidence="2" id="KW-1185">Reference proteome</keyword>
<gene>
    <name evidence="1" type="ORF">V8G54_035879</name>
</gene>
<feature type="non-terminal residue" evidence="1">
    <location>
        <position position="1"/>
    </location>
</feature>